<dbReference type="PANTHER" id="PTHR46796">
    <property type="entry name" value="HTH-TYPE TRANSCRIPTIONAL ACTIVATOR RHAS-RELATED"/>
    <property type="match status" value="1"/>
</dbReference>
<dbReference type="InterPro" id="IPR035418">
    <property type="entry name" value="AraC-bd_2"/>
</dbReference>
<dbReference type="Pfam" id="PF12833">
    <property type="entry name" value="HTH_18"/>
    <property type="match status" value="1"/>
</dbReference>
<dbReference type="SMART" id="SM00342">
    <property type="entry name" value="HTH_ARAC"/>
    <property type="match status" value="1"/>
</dbReference>
<feature type="domain" description="HTH araC/xylS-type" evidence="4">
    <location>
        <begin position="228"/>
        <end position="329"/>
    </location>
</feature>
<dbReference type="Gene3D" id="1.10.10.60">
    <property type="entry name" value="Homeodomain-like"/>
    <property type="match status" value="1"/>
</dbReference>
<dbReference type="InterPro" id="IPR018060">
    <property type="entry name" value="HTH_AraC"/>
</dbReference>
<name>A0ABV9SPP2_9ACTN</name>
<keyword evidence="6" id="KW-1185">Reference proteome</keyword>
<dbReference type="PROSITE" id="PS01124">
    <property type="entry name" value="HTH_ARAC_FAMILY_2"/>
    <property type="match status" value="1"/>
</dbReference>
<dbReference type="InterPro" id="IPR050204">
    <property type="entry name" value="AraC_XylS_family_regulators"/>
</dbReference>
<accession>A0ABV9SPP2</accession>
<dbReference type="Pfam" id="PF14525">
    <property type="entry name" value="AraC_binding_2"/>
    <property type="match status" value="1"/>
</dbReference>
<keyword evidence="1" id="KW-0805">Transcription regulation</keyword>
<dbReference type="EMBL" id="JBHSIY010000015">
    <property type="protein sequence ID" value="MFC4868594.1"/>
    <property type="molecule type" value="Genomic_DNA"/>
</dbReference>
<dbReference type="InterPro" id="IPR009057">
    <property type="entry name" value="Homeodomain-like_sf"/>
</dbReference>
<evidence type="ECO:0000256" key="1">
    <source>
        <dbReference type="ARBA" id="ARBA00023015"/>
    </source>
</evidence>
<protein>
    <submittedName>
        <fullName evidence="5">Helix-turn-helix domain-containing protein</fullName>
    </submittedName>
</protein>
<sequence>MGVPAHATGAAMRYSGSTSRVADMPGLPFDLEVWRSTVARTVVPLEIEELGDVAFQGRLSRTVVEDVSLFEMVATPHTVRRTPDLISEDDPRFYKLSLQLAGSMVLKQDGRTAELRPGDLAIYDTHRPYTLAFPEANQAMVIMFPHELVDLPRDEVARVTATCFPSDAGLGRVINPFFVELGRNMDQLAGPHATRLVHSGLDLLVTMLSQELHRRLGPVANPARSLAREVREYILDHLGDLDLTPASLARAHFISTRHLYTIFSAEGQTVSAWIRTRRLERIRRDLGDPLLADRPVSWVAGRWGLPDAAHFSRLFKAEFGESPTGYRERILGGHRARAADVPAQSPPR</sequence>
<evidence type="ECO:0000256" key="2">
    <source>
        <dbReference type="ARBA" id="ARBA00023125"/>
    </source>
</evidence>
<proteinExistence type="predicted"/>
<evidence type="ECO:0000259" key="4">
    <source>
        <dbReference type="PROSITE" id="PS01124"/>
    </source>
</evidence>
<dbReference type="Proteomes" id="UP001595858">
    <property type="component" value="Unassembled WGS sequence"/>
</dbReference>
<keyword evidence="3" id="KW-0804">Transcription</keyword>
<gene>
    <name evidence="5" type="ORF">ACFPCZ_18320</name>
</gene>
<evidence type="ECO:0000313" key="6">
    <source>
        <dbReference type="Proteomes" id="UP001595858"/>
    </source>
</evidence>
<comment type="caution">
    <text evidence="5">The sequence shown here is derived from an EMBL/GenBank/DDBJ whole genome shotgun (WGS) entry which is preliminary data.</text>
</comment>
<organism evidence="5 6">
    <name type="scientific">Streptomonospora arabica</name>
    <dbReference type="NCBI Taxonomy" id="412417"/>
    <lineage>
        <taxon>Bacteria</taxon>
        <taxon>Bacillati</taxon>
        <taxon>Actinomycetota</taxon>
        <taxon>Actinomycetes</taxon>
        <taxon>Streptosporangiales</taxon>
        <taxon>Nocardiopsidaceae</taxon>
        <taxon>Streptomonospora</taxon>
    </lineage>
</organism>
<evidence type="ECO:0000313" key="5">
    <source>
        <dbReference type="EMBL" id="MFC4868594.1"/>
    </source>
</evidence>
<dbReference type="SUPFAM" id="SSF46689">
    <property type="entry name" value="Homeodomain-like"/>
    <property type="match status" value="1"/>
</dbReference>
<dbReference type="RefSeq" id="WP_344145150.1">
    <property type="nucleotide sequence ID" value="NZ_BAAAQI010000012.1"/>
</dbReference>
<evidence type="ECO:0000256" key="3">
    <source>
        <dbReference type="ARBA" id="ARBA00023163"/>
    </source>
</evidence>
<reference evidence="6" key="1">
    <citation type="journal article" date="2019" name="Int. J. Syst. Evol. Microbiol.">
        <title>The Global Catalogue of Microorganisms (GCM) 10K type strain sequencing project: providing services to taxonomists for standard genome sequencing and annotation.</title>
        <authorList>
            <consortium name="The Broad Institute Genomics Platform"/>
            <consortium name="The Broad Institute Genome Sequencing Center for Infectious Disease"/>
            <person name="Wu L."/>
            <person name="Ma J."/>
        </authorList>
    </citation>
    <scope>NUCLEOTIDE SEQUENCE [LARGE SCALE GENOMIC DNA]</scope>
    <source>
        <strain evidence="6">CGMCC 4.7304</strain>
    </source>
</reference>
<keyword evidence="2" id="KW-0238">DNA-binding</keyword>
<dbReference type="PANTHER" id="PTHR46796:SF6">
    <property type="entry name" value="ARAC SUBFAMILY"/>
    <property type="match status" value="1"/>
</dbReference>